<name>A0ABN3NNZ9_9ACTN</name>
<dbReference type="Proteomes" id="UP001499978">
    <property type="component" value="Unassembled WGS sequence"/>
</dbReference>
<reference evidence="1 2" key="1">
    <citation type="journal article" date="2019" name="Int. J. Syst. Evol. Microbiol.">
        <title>The Global Catalogue of Microorganisms (GCM) 10K type strain sequencing project: providing services to taxonomists for standard genome sequencing and annotation.</title>
        <authorList>
            <consortium name="The Broad Institute Genomics Platform"/>
            <consortium name="The Broad Institute Genome Sequencing Center for Infectious Disease"/>
            <person name="Wu L."/>
            <person name="Ma J."/>
        </authorList>
    </citation>
    <scope>NUCLEOTIDE SEQUENCE [LARGE SCALE GENOMIC DNA]</scope>
    <source>
        <strain evidence="1 2">JCM 3367</strain>
    </source>
</reference>
<dbReference type="EMBL" id="BAAARY010000015">
    <property type="protein sequence ID" value="GAA2528827.1"/>
    <property type="molecule type" value="Genomic_DNA"/>
</dbReference>
<protein>
    <submittedName>
        <fullName evidence="1">Uncharacterized protein</fullName>
    </submittedName>
</protein>
<gene>
    <name evidence="1" type="ORF">GCM10010201_29940</name>
</gene>
<comment type="caution">
    <text evidence="1">The sequence shown here is derived from an EMBL/GenBank/DDBJ whole genome shotgun (WGS) entry which is preliminary data.</text>
</comment>
<organism evidence="1 2">
    <name type="scientific">Pilimelia columellifera subsp. columellifera</name>
    <dbReference type="NCBI Taxonomy" id="706583"/>
    <lineage>
        <taxon>Bacteria</taxon>
        <taxon>Bacillati</taxon>
        <taxon>Actinomycetota</taxon>
        <taxon>Actinomycetes</taxon>
        <taxon>Micromonosporales</taxon>
        <taxon>Micromonosporaceae</taxon>
        <taxon>Pilimelia</taxon>
    </lineage>
</organism>
<evidence type="ECO:0000313" key="2">
    <source>
        <dbReference type="Proteomes" id="UP001499978"/>
    </source>
</evidence>
<keyword evidence="2" id="KW-1185">Reference proteome</keyword>
<evidence type="ECO:0000313" key="1">
    <source>
        <dbReference type="EMBL" id="GAA2528827.1"/>
    </source>
</evidence>
<accession>A0ABN3NNZ9</accession>
<sequence>MPPPLSNTRYLSVSEITRSVEQAKEDDVIITTTELAAEALFASNLQPSQQPEADDVRDAIAEMILRHGSDGCVAVVAGEFGDHPETAARRMAWARGQLSNAFPQAG</sequence>
<proteinExistence type="predicted"/>
<dbReference type="RefSeq" id="WP_344173514.1">
    <property type="nucleotide sequence ID" value="NZ_BAAARY010000015.1"/>
</dbReference>